<accession>B8C7P9</accession>
<dbReference type="KEGG" id="tps:THAPSDRAFT_7851"/>
<sequence length="179" mass="20300">MVRHHYVSILTAVGLETGGEFNEECDRFENEIVPDNMPALMYAVKVAAKPFSLVKGPDVLELDVTTTSNRLDGEVTATALVRNRLRVNIKDYSDYITGEQDIGKVQLYVDVHPYDYKNSVEVYEMQPSDDAFDSQEESVKWMVMDTLDLWSVFVEVGDDDGEMLSEKTMSLVADRDWNA</sequence>
<name>B8C7P9_THAPS</name>
<protein>
    <submittedName>
        <fullName evidence="1">Uncharacterized protein</fullName>
    </submittedName>
</protein>
<reference evidence="1 2" key="2">
    <citation type="journal article" date="2008" name="Nature">
        <title>The Phaeodactylum genome reveals the evolutionary history of diatom genomes.</title>
        <authorList>
            <person name="Bowler C."/>
            <person name="Allen A.E."/>
            <person name="Badger J.H."/>
            <person name="Grimwood J."/>
            <person name="Jabbari K."/>
            <person name="Kuo A."/>
            <person name="Maheswari U."/>
            <person name="Martens C."/>
            <person name="Maumus F."/>
            <person name="Otillar R.P."/>
            <person name="Rayko E."/>
            <person name="Salamov A."/>
            <person name="Vandepoele K."/>
            <person name="Beszteri B."/>
            <person name="Gruber A."/>
            <person name="Heijde M."/>
            <person name="Katinka M."/>
            <person name="Mock T."/>
            <person name="Valentin K."/>
            <person name="Verret F."/>
            <person name="Berges J.A."/>
            <person name="Brownlee C."/>
            <person name="Cadoret J.P."/>
            <person name="Chiovitti A."/>
            <person name="Choi C.J."/>
            <person name="Coesel S."/>
            <person name="De Martino A."/>
            <person name="Detter J.C."/>
            <person name="Durkin C."/>
            <person name="Falciatore A."/>
            <person name="Fournet J."/>
            <person name="Haruta M."/>
            <person name="Huysman M.J."/>
            <person name="Jenkins B.D."/>
            <person name="Jiroutova K."/>
            <person name="Jorgensen R.E."/>
            <person name="Joubert Y."/>
            <person name="Kaplan A."/>
            <person name="Kroger N."/>
            <person name="Kroth P.G."/>
            <person name="La Roche J."/>
            <person name="Lindquist E."/>
            <person name="Lommer M."/>
            <person name="Martin-Jezequel V."/>
            <person name="Lopez P.J."/>
            <person name="Lucas S."/>
            <person name="Mangogna M."/>
            <person name="McGinnis K."/>
            <person name="Medlin L.K."/>
            <person name="Montsant A."/>
            <person name="Oudot-Le Secq M.P."/>
            <person name="Napoli C."/>
            <person name="Obornik M."/>
            <person name="Parker M.S."/>
            <person name="Petit J.L."/>
            <person name="Porcel B.M."/>
            <person name="Poulsen N."/>
            <person name="Robison M."/>
            <person name="Rychlewski L."/>
            <person name="Rynearson T.A."/>
            <person name="Schmutz J."/>
            <person name="Shapiro H."/>
            <person name="Siaut M."/>
            <person name="Stanley M."/>
            <person name="Sussman M.R."/>
            <person name="Taylor A.R."/>
            <person name="Vardi A."/>
            <person name="von Dassow P."/>
            <person name="Vyverman W."/>
            <person name="Willis A."/>
            <person name="Wyrwicz L.S."/>
            <person name="Rokhsar D.S."/>
            <person name="Weissenbach J."/>
            <person name="Armbrust E.V."/>
            <person name="Green B.R."/>
            <person name="Van de Peer Y."/>
            <person name="Grigoriev I.V."/>
        </authorList>
    </citation>
    <scope>NUCLEOTIDE SEQUENCE [LARGE SCALE GENOMIC DNA]</scope>
    <source>
        <strain evidence="1 2">CCMP1335</strain>
    </source>
</reference>
<keyword evidence="2" id="KW-1185">Reference proteome</keyword>
<organism evidence="1 2">
    <name type="scientific">Thalassiosira pseudonana</name>
    <name type="common">Marine diatom</name>
    <name type="synonym">Cyclotella nana</name>
    <dbReference type="NCBI Taxonomy" id="35128"/>
    <lineage>
        <taxon>Eukaryota</taxon>
        <taxon>Sar</taxon>
        <taxon>Stramenopiles</taxon>
        <taxon>Ochrophyta</taxon>
        <taxon>Bacillariophyta</taxon>
        <taxon>Coscinodiscophyceae</taxon>
        <taxon>Thalassiosirophycidae</taxon>
        <taxon>Thalassiosirales</taxon>
        <taxon>Thalassiosiraceae</taxon>
        <taxon>Thalassiosira</taxon>
    </lineage>
</organism>
<dbReference type="EMBL" id="CM000645">
    <property type="protein sequence ID" value="EED90354.1"/>
    <property type="molecule type" value="Genomic_DNA"/>
</dbReference>
<dbReference type="HOGENOM" id="CLU_1506379_0_0_1"/>
<dbReference type="PaxDb" id="35128-Thaps7851"/>
<gene>
    <name evidence="1" type="ORF">THAPSDRAFT_7851</name>
</gene>
<dbReference type="InParanoid" id="B8C7P9"/>
<dbReference type="GeneID" id="7451028"/>
<proteinExistence type="predicted"/>
<dbReference type="Proteomes" id="UP000001449">
    <property type="component" value="Chromosome 9"/>
</dbReference>
<evidence type="ECO:0000313" key="2">
    <source>
        <dbReference type="Proteomes" id="UP000001449"/>
    </source>
</evidence>
<reference evidence="1 2" key="1">
    <citation type="journal article" date="2004" name="Science">
        <title>The genome of the diatom Thalassiosira pseudonana: ecology, evolution, and metabolism.</title>
        <authorList>
            <person name="Armbrust E.V."/>
            <person name="Berges J.A."/>
            <person name="Bowler C."/>
            <person name="Green B.R."/>
            <person name="Martinez D."/>
            <person name="Putnam N.H."/>
            <person name="Zhou S."/>
            <person name="Allen A.E."/>
            <person name="Apt K.E."/>
            <person name="Bechner M."/>
            <person name="Brzezinski M.A."/>
            <person name="Chaal B.K."/>
            <person name="Chiovitti A."/>
            <person name="Davis A.K."/>
            <person name="Demarest M.S."/>
            <person name="Detter J.C."/>
            <person name="Glavina T."/>
            <person name="Goodstein D."/>
            <person name="Hadi M.Z."/>
            <person name="Hellsten U."/>
            <person name="Hildebrand M."/>
            <person name="Jenkins B.D."/>
            <person name="Jurka J."/>
            <person name="Kapitonov V.V."/>
            <person name="Kroger N."/>
            <person name="Lau W.W."/>
            <person name="Lane T.W."/>
            <person name="Larimer F.W."/>
            <person name="Lippmeier J.C."/>
            <person name="Lucas S."/>
            <person name="Medina M."/>
            <person name="Montsant A."/>
            <person name="Obornik M."/>
            <person name="Parker M.S."/>
            <person name="Palenik B."/>
            <person name="Pazour G.J."/>
            <person name="Richardson P.M."/>
            <person name="Rynearson T.A."/>
            <person name="Saito M.A."/>
            <person name="Schwartz D.C."/>
            <person name="Thamatrakoln K."/>
            <person name="Valentin K."/>
            <person name="Vardi A."/>
            <person name="Wilkerson F.P."/>
            <person name="Rokhsar D.S."/>
        </authorList>
    </citation>
    <scope>NUCLEOTIDE SEQUENCE [LARGE SCALE GENOMIC DNA]</scope>
    <source>
        <strain evidence="1 2">CCMP1335</strain>
    </source>
</reference>
<evidence type="ECO:0000313" key="1">
    <source>
        <dbReference type="EMBL" id="EED90354.1"/>
    </source>
</evidence>
<dbReference type="AlphaFoldDB" id="B8C7P9"/>
<dbReference type="RefSeq" id="XP_002292379.1">
    <property type="nucleotide sequence ID" value="XM_002292343.1"/>
</dbReference>